<feature type="region of interest" description="Disordered" evidence="1">
    <location>
        <begin position="1"/>
        <end position="31"/>
    </location>
</feature>
<keyword evidence="3" id="KW-1185">Reference proteome</keyword>
<organism evidence="2 3">
    <name type="scientific">Tsukamurella strandjordii</name>
    <dbReference type="NCBI Taxonomy" id="147577"/>
    <lineage>
        <taxon>Bacteria</taxon>
        <taxon>Bacillati</taxon>
        <taxon>Actinomycetota</taxon>
        <taxon>Actinomycetes</taxon>
        <taxon>Mycobacteriales</taxon>
        <taxon>Tsukamurellaceae</taxon>
        <taxon>Tsukamurella</taxon>
    </lineage>
</organism>
<comment type="caution">
    <text evidence="2">The sequence shown here is derived from an EMBL/GenBank/DDBJ whole genome shotgun (WGS) entry which is preliminary data.</text>
</comment>
<evidence type="ECO:0000313" key="3">
    <source>
        <dbReference type="Proteomes" id="UP001178281"/>
    </source>
</evidence>
<dbReference type="Proteomes" id="UP001178281">
    <property type="component" value="Unassembled WGS sequence"/>
</dbReference>
<evidence type="ECO:0000256" key="1">
    <source>
        <dbReference type="SAM" id="MobiDB-lite"/>
    </source>
</evidence>
<gene>
    <name evidence="2" type="ORF">Q7X28_16990</name>
</gene>
<feature type="compositionally biased region" description="Basic and acidic residues" evidence="1">
    <location>
        <begin position="21"/>
        <end position="31"/>
    </location>
</feature>
<sequence length="215" mass="22010">MLPGSDADGDGEQPPQRGRRSRADRARSDRLDDLLAQYRDDTYATWTPPDGPADVTPLGDRRIIADLRTAPKPTLPNKRLRYGAAAVGTVAASALAVTVALSTLGEPGTVEPDNGILLAAASPGGDRGALTDHAALQRCLDAARIPTTKRIVLGAGPIDVRGTSATVLLLPGPALGDLTLLAVTPTCAQGTASSVLVTRTLAAAARTATAPARTP</sequence>
<protein>
    <recommendedName>
        <fullName evidence="4">Anti-sigma-M factor RsmA</fullName>
    </recommendedName>
</protein>
<dbReference type="EMBL" id="JAUTIX010000007">
    <property type="protein sequence ID" value="MDP0399621.1"/>
    <property type="molecule type" value="Genomic_DNA"/>
</dbReference>
<reference evidence="2" key="1">
    <citation type="submission" date="2023-08" db="EMBL/GenBank/DDBJ databases">
        <title>The draft genome of Tsukamurella strandjordii strain 050030.</title>
        <authorList>
            <person name="Zhao F."/>
            <person name="Feng Y."/>
            <person name="Zong Z."/>
        </authorList>
    </citation>
    <scope>NUCLEOTIDE SEQUENCE</scope>
    <source>
        <strain evidence="2">050030</strain>
    </source>
</reference>
<evidence type="ECO:0008006" key="4">
    <source>
        <dbReference type="Google" id="ProtNLM"/>
    </source>
</evidence>
<proteinExistence type="predicted"/>
<name>A0AA90SS82_9ACTN</name>
<accession>A0AA90SS82</accession>
<dbReference type="AlphaFoldDB" id="A0AA90SS82"/>
<dbReference type="RefSeq" id="WP_220657196.1">
    <property type="nucleotide sequence ID" value="NZ_BAAAII010000008.1"/>
</dbReference>
<evidence type="ECO:0000313" key="2">
    <source>
        <dbReference type="EMBL" id="MDP0399621.1"/>
    </source>
</evidence>